<dbReference type="AlphaFoldDB" id="A0A1F7WGT5"/>
<name>A0A1F7WGT5_9BACT</name>
<dbReference type="InterPro" id="IPR036069">
    <property type="entry name" value="DUF34/NIF3_sf"/>
</dbReference>
<evidence type="ECO:0000313" key="2">
    <source>
        <dbReference type="Proteomes" id="UP000178735"/>
    </source>
</evidence>
<dbReference type="STRING" id="1817813.A2008_03540"/>
<evidence type="ECO:0000313" key="1">
    <source>
        <dbReference type="EMBL" id="OGM02056.1"/>
    </source>
</evidence>
<proteinExistence type="predicted"/>
<dbReference type="EMBL" id="MGFH01000218">
    <property type="protein sequence ID" value="OGM02056.1"/>
    <property type="molecule type" value="Genomic_DNA"/>
</dbReference>
<protein>
    <submittedName>
        <fullName evidence="1">NGG1p interacting factor NIF3</fullName>
    </submittedName>
</protein>
<sequence>MKLQEFYRLAVALGIEYDPRGPAWVKKALQRAKEEYNRMTTEEKVWSGKEHTINPYDDTRVLHGEPDVEIKNKILVGIDIGIGEILVADKLRQRGKKIDLIVAHHPEGKAYAKYHTVIQMQAEILHKFGIPINIADGILSEKIREFENRVMFTNINRDADVAALLDVSFMCIHTPADNAATTFLQRLVDKEKPERLNDILALLKTVPEYREALKRHYGPKIMAGDVNTRAGKIFVDMIGGEGTSPRIYEKLAAAGIGTIITTCMSEEHRKEAAENHISVIAAGSIASDSLGLNLILDKILDQAEIEVVECSGFRRFSHK</sequence>
<accession>A0A1F7WGT5</accession>
<gene>
    <name evidence="1" type="ORF">A2008_03540</name>
</gene>
<reference evidence="1 2" key="1">
    <citation type="journal article" date="2016" name="Nat. Commun.">
        <title>Thousands of microbial genomes shed light on interconnected biogeochemical processes in an aquifer system.</title>
        <authorList>
            <person name="Anantharaman K."/>
            <person name="Brown C.T."/>
            <person name="Hug L.A."/>
            <person name="Sharon I."/>
            <person name="Castelle C.J."/>
            <person name="Probst A.J."/>
            <person name="Thomas B.C."/>
            <person name="Singh A."/>
            <person name="Wilkins M.J."/>
            <person name="Karaoz U."/>
            <person name="Brodie E.L."/>
            <person name="Williams K.H."/>
            <person name="Hubbard S.S."/>
            <person name="Banfield J.F."/>
        </authorList>
    </citation>
    <scope>NUCLEOTIDE SEQUENCE [LARGE SCALE GENOMIC DNA]</scope>
</reference>
<dbReference type="Proteomes" id="UP000178735">
    <property type="component" value="Unassembled WGS sequence"/>
</dbReference>
<comment type="caution">
    <text evidence="1">The sequence shown here is derived from an EMBL/GenBank/DDBJ whole genome shotgun (WGS) entry which is preliminary data.</text>
</comment>
<dbReference type="SUPFAM" id="SSF102705">
    <property type="entry name" value="NIF3 (NGG1p interacting factor 3)-like"/>
    <property type="match status" value="1"/>
</dbReference>
<organism evidence="1 2">
    <name type="scientific">Candidatus Wallbacteria bacterium GWC2_49_35</name>
    <dbReference type="NCBI Taxonomy" id="1817813"/>
    <lineage>
        <taxon>Bacteria</taxon>
        <taxon>Candidatus Walliibacteriota</taxon>
    </lineage>
</organism>